<accession>C4XLW6</accession>
<dbReference type="EMBL" id="AP010904">
    <property type="protein sequence ID" value="BAH74704.1"/>
    <property type="molecule type" value="Genomic_DNA"/>
</dbReference>
<sequence length="104" mass="11681">MHIVTVKEAAMDDKDRFGVSLEEQLAAYKAKIEAARAEAKDKGQDFFDRWSGDLEALLEKYDKARYKLTLLRKGGGDAMVELRHGMEQALGDLKAAFAKAKDKF</sequence>
<protein>
    <submittedName>
        <fullName evidence="2">Uncharacterized protein</fullName>
    </submittedName>
</protein>
<dbReference type="HOGENOM" id="CLU_142668_4_0_7"/>
<evidence type="ECO:0000313" key="3">
    <source>
        <dbReference type="Proteomes" id="UP000009071"/>
    </source>
</evidence>
<evidence type="ECO:0000256" key="1">
    <source>
        <dbReference type="SAM" id="Coils"/>
    </source>
</evidence>
<gene>
    <name evidence="2" type="ordered locus">DMR_12130</name>
</gene>
<feature type="coiled-coil region" evidence="1">
    <location>
        <begin position="18"/>
        <end position="45"/>
    </location>
</feature>
<dbReference type="Proteomes" id="UP000009071">
    <property type="component" value="Chromosome"/>
</dbReference>
<dbReference type="eggNOG" id="ENOG5032J0S">
    <property type="taxonomic scope" value="Bacteria"/>
</dbReference>
<dbReference type="KEGG" id="dma:DMR_12130"/>
<name>C4XLW6_SOLM1</name>
<dbReference type="RefSeq" id="WP_015859927.1">
    <property type="nucleotide sequence ID" value="NC_012796.1"/>
</dbReference>
<evidence type="ECO:0000313" key="2">
    <source>
        <dbReference type="EMBL" id="BAH74704.1"/>
    </source>
</evidence>
<organism evidence="2 3">
    <name type="scientific">Solidesulfovibrio magneticus (strain ATCC 700980 / DSM 13731 / RS-1)</name>
    <name type="common">Desulfovibrio magneticus</name>
    <dbReference type="NCBI Taxonomy" id="573370"/>
    <lineage>
        <taxon>Bacteria</taxon>
        <taxon>Pseudomonadati</taxon>
        <taxon>Thermodesulfobacteriota</taxon>
        <taxon>Desulfovibrionia</taxon>
        <taxon>Desulfovibrionales</taxon>
        <taxon>Desulfovibrionaceae</taxon>
        <taxon>Solidesulfovibrio</taxon>
    </lineage>
</organism>
<proteinExistence type="predicted"/>
<dbReference type="AlphaFoldDB" id="C4XLW6"/>
<reference evidence="2 3" key="1">
    <citation type="journal article" date="2009" name="Genome Res.">
        <title>Whole genome sequence of Desulfovibrio magneticus strain RS-1 revealed common gene clusters in magnetotactic bacteria.</title>
        <authorList>
            <person name="Nakazawa H."/>
            <person name="Arakaki A."/>
            <person name="Narita-Yamada S."/>
            <person name="Yashiro I."/>
            <person name="Jinno K."/>
            <person name="Aoki N."/>
            <person name="Tsuruyama A."/>
            <person name="Okamura Y."/>
            <person name="Tanikawa S."/>
            <person name="Fujita N."/>
            <person name="Takeyama H."/>
            <person name="Matsunaga T."/>
        </authorList>
    </citation>
    <scope>NUCLEOTIDE SEQUENCE [LARGE SCALE GENOMIC DNA]</scope>
    <source>
        <strain evidence="3">ATCC 700980 / DSM 13731 / RS-1</strain>
    </source>
</reference>
<keyword evidence="1" id="KW-0175">Coiled coil</keyword>
<keyword evidence="3" id="KW-1185">Reference proteome</keyword>